<dbReference type="EMBL" id="MU006228">
    <property type="protein sequence ID" value="KAF2825453.1"/>
    <property type="molecule type" value="Genomic_DNA"/>
</dbReference>
<evidence type="ECO:0000256" key="4">
    <source>
        <dbReference type="ARBA" id="ARBA00022833"/>
    </source>
</evidence>
<dbReference type="GO" id="GO:0046872">
    <property type="term" value="F:metal ion binding"/>
    <property type="evidence" value="ECO:0007669"/>
    <property type="project" value="UniProtKB-KW"/>
</dbReference>
<sequence>MKAAQFFARGDIRVVDVPKPEPGEHEALVAIEWGGICGSDLHEYEYGPIAIPLPEHPHPATGNHIPVTMGHEFAGRIVSAPPGSGLKPGQAVMVDPRIYCSKCSRCNAGSTHGCTTLGFKGLSGTGGGFSEAVAIDAKLCYPLPDDVDLSLAALIEPLAVAWHAISLCDARKWSEKSVLILGGGPIGIACALGLRARGCNQIFVSEPTATRAAQNKQVSDAVFNPIHENVAEKCREVTGGEGVEVVFDCAGVQKGFDAGMDALRYRGLYMNVAAWGTPMVVPFVSYILKEITMKCALAYDDNDFRETVDAFVAGKFKGVETMVTSRIHLDDVATKGFDELVHHKDNHIKILVTPDKSKV</sequence>
<dbReference type="PANTHER" id="PTHR43161">
    <property type="entry name" value="SORBITOL DEHYDROGENASE"/>
    <property type="match status" value="1"/>
</dbReference>
<dbReference type="SMART" id="SM00829">
    <property type="entry name" value="PKS_ER"/>
    <property type="match status" value="1"/>
</dbReference>
<dbReference type="InterPro" id="IPR036291">
    <property type="entry name" value="NAD(P)-bd_dom_sf"/>
</dbReference>
<dbReference type="InterPro" id="IPR011032">
    <property type="entry name" value="GroES-like_sf"/>
</dbReference>
<protein>
    <submittedName>
        <fullName evidence="7">GroES-like protein</fullName>
    </submittedName>
</protein>
<dbReference type="PANTHER" id="PTHR43161:SF23">
    <property type="entry name" value="(R,R)-BUTANEDIOL DEHYDROGENASE-RELATED"/>
    <property type="match status" value="1"/>
</dbReference>
<dbReference type="Gene3D" id="3.90.180.10">
    <property type="entry name" value="Medium-chain alcohol dehydrogenases, catalytic domain"/>
    <property type="match status" value="1"/>
</dbReference>
<evidence type="ECO:0000256" key="5">
    <source>
        <dbReference type="ARBA" id="ARBA00023002"/>
    </source>
</evidence>
<reference evidence="7" key="1">
    <citation type="journal article" date="2020" name="Stud. Mycol.">
        <title>101 Dothideomycetes genomes: a test case for predicting lifestyles and emergence of pathogens.</title>
        <authorList>
            <person name="Haridas S."/>
            <person name="Albert R."/>
            <person name="Binder M."/>
            <person name="Bloem J."/>
            <person name="Labutti K."/>
            <person name="Salamov A."/>
            <person name="Andreopoulos B."/>
            <person name="Baker S."/>
            <person name="Barry K."/>
            <person name="Bills G."/>
            <person name="Bluhm B."/>
            <person name="Cannon C."/>
            <person name="Castanera R."/>
            <person name="Culley D."/>
            <person name="Daum C."/>
            <person name="Ezra D."/>
            <person name="Gonzalez J."/>
            <person name="Henrissat B."/>
            <person name="Kuo A."/>
            <person name="Liang C."/>
            <person name="Lipzen A."/>
            <person name="Lutzoni F."/>
            <person name="Magnuson J."/>
            <person name="Mondo S."/>
            <person name="Nolan M."/>
            <person name="Ohm R."/>
            <person name="Pangilinan J."/>
            <person name="Park H.-J."/>
            <person name="Ramirez L."/>
            <person name="Alfaro M."/>
            <person name="Sun H."/>
            <person name="Tritt A."/>
            <person name="Yoshinaga Y."/>
            <person name="Zwiers L.-H."/>
            <person name="Turgeon B."/>
            <person name="Goodwin S."/>
            <person name="Spatafora J."/>
            <person name="Crous P."/>
            <person name="Grigoriev I."/>
        </authorList>
    </citation>
    <scope>NUCLEOTIDE SEQUENCE</scope>
    <source>
        <strain evidence="7">CBS 113818</strain>
    </source>
</reference>
<organism evidence="7 8">
    <name type="scientific">Ophiobolus disseminans</name>
    <dbReference type="NCBI Taxonomy" id="1469910"/>
    <lineage>
        <taxon>Eukaryota</taxon>
        <taxon>Fungi</taxon>
        <taxon>Dikarya</taxon>
        <taxon>Ascomycota</taxon>
        <taxon>Pezizomycotina</taxon>
        <taxon>Dothideomycetes</taxon>
        <taxon>Pleosporomycetidae</taxon>
        <taxon>Pleosporales</taxon>
        <taxon>Pleosporineae</taxon>
        <taxon>Phaeosphaeriaceae</taxon>
        <taxon>Ophiobolus</taxon>
    </lineage>
</organism>
<name>A0A6A6ZX66_9PLEO</name>
<dbReference type="SUPFAM" id="SSF50129">
    <property type="entry name" value="GroES-like"/>
    <property type="match status" value="1"/>
</dbReference>
<dbReference type="InterPro" id="IPR020843">
    <property type="entry name" value="ER"/>
</dbReference>
<evidence type="ECO:0000259" key="6">
    <source>
        <dbReference type="SMART" id="SM00829"/>
    </source>
</evidence>
<keyword evidence="4" id="KW-0862">Zinc</keyword>
<comment type="similarity">
    <text evidence="2">Belongs to the zinc-containing alcohol dehydrogenase family.</text>
</comment>
<dbReference type="AlphaFoldDB" id="A0A6A6ZX66"/>
<dbReference type="InterPro" id="IPR013149">
    <property type="entry name" value="ADH-like_C"/>
</dbReference>
<dbReference type="Gene3D" id="3.40.50.720">
    <property type="entry name" value="NAD(P)-binding Rossmann-like Domain"/>
    <property type="match status" value="1"/>
</dbReference>
<dbReference type="Pfam" id="PF00107">
    <property type="entry name" value="ADH_zinc_N"/>
    <property type="match status" value="1"/>
</dbReference>
<keyword evidence="8" id="KW-1185">Reference proteome</keyword>
<dbReference type="SUPFAM" id="SSF51735">
    <property type="entry name" value="NAD(P)-binding Rossmann-fold domains"/>
    <property type="match status" value="1"/>
</dbReference>
<keyword evidence="3" id="KW-0479">Metal-binding</keyword>
<evidence type="ECO:0000256" key="3">
    <source>
        <dbReference type="ARBA" id="ARBA00022723"/>
    </source>
</evidence>
<evidence type="ECO:0000313" key="7">
    <source>
        <dbReference type="EMBL" id="KAF2825453.1"/>
    </source>
</evidence>
<proteinExistence type="inferred from homology"/>
<dbReference type="InterPro" id="IPR013154">
    <property type="entry name" value="ADH-like_N"/>
</dbReference>
<evidence type="ECO:0000256" key="1">
    <source>
        <dbReference type="ARBA" id="ARBA00001947"/>
    </source>
</evidence>
<dbReference type="GO" id="GO:0005737">
    <property type="term" value="C:cytoplasm"/>
    <property type="evidence" value="ECO:0007669"/>
    <property type="project" value="TreeGrafter"/>
</dbReference>
<comment type="cofactor">
    <cofactor evidence="1">
        <name>Zn(2+)</name>
        <dbReference type="ChEBI" id="CHEBI:29105"/>
    </cofactor>
</comment>
<evidence type="ECO:0000313" key="8">
    <source>
        <dbReference type="Proteomes" id="UP000799424"/>
    </source>
</evidence>
<accession>A0A6A6ZX66</accession>
<feature type="domain" description="Enoyl reductase (ER)" evidence="6">
    <location>
        <begin position="10"/>
        <end position="352"/>
    </location>
</feature>
<dbReference type="GO" id="GO:0034079">
    <property type="term" value="P:butanediol biosynthetic process"/>
    <property type="evidence" value="ECO:0007669"/>
    <property type="project" value="TreeGrafter"/>
</dbReference>
<dbReference type="Proteomes" id="UP000799424">
    <property type="component" value="Unassembled WGS sequence"/>
</dbReference>
<dbReference type="GO" id="GO:0000721">
    <property type="term" value="F:(R,R)-butanediol dehydrogenase activity"/>
    <property type="evidence" value="ECO:0007669"/>
    <property type="project" value="TreeGrafter"/>
</dbReference>
<evidence type="ECO:0000256" key="2">
    <source>
        <dbReference type="ARBA" id="ARBA00008072"/>
    </source>
</evidence>
<dbReference type="CDD" id="cd08233">
    <property type="entry name" value="butanediol_DH_like"/>
    <property type="match status" value="1"/>
</dbReference>
<dbReference type="OrthoDB" id="3941538at2759"/>
<keyword evidence="5" id="KW-0560">Oxidoreductase</keyword>
<dbReference type="Pfam" id="PF08240">
    <property type="entry name" value="ADH_N"/>
    <property type="match status" value="1"/>
</dbReference>
<gene>
    <name evidence="7" type="ORF">CC86DRAFT_352902</name>
</gene>